<dbReference type="AlphaFoldDB" id="A0A5J4IZ45"/>
<dbReference type="PANTHER" id="PTHR37833:SF1">
    <property type="entry name" value="SIGNAL PEPTIDE PROTEIN"/>
    <property type="match status" value="1"/>
</dbReference>
<protein>
    <recommendedName>
        <fullName evidence="3">DUF1573 domain-containing protein</fullName>
    </recommendedName>
</protein>
<evidence type="ECO:0000313" key="2">
    <source>
        <dbReference type="Proteomes" id="UP000326509"/>
    </source>
</evidence>
<dbReference type="Gene3D" id="2.60.40.10">
    <property type="entry name" value="Immunoglobulins"/>
    <property type="match status" value="1"/>
</dbReference>
<proteinExistence type="predicted"/>
<dbReference type="EMBL" id="BKCG01000004">
    <property type="protein sequence ID" value="GER59782.1"/>
    <property type="molecule type" value="Genomic_DNA"/>
</dbReference>
<dbReference type="InterPro" id="IPR013783">
    <property type="entry name" value="Ig-like_fold"/>
</dbReference>
<evidence type="ECO:0008006" key="3">
    <source>
        <dbReference type="Google" id="ProtNLM"/>
    </source>
</evidence>
<dbReference type="Pfam" id="PF07610">
    <property type="entry name" value="DUF1573"/>
    <property type="match status" value="1"/>
</dbReference>
<sequence length="159" mass="17267">MKLLMCITWVANSKKVTYFSNHLKNDIMKKLLLVAVIALVSFATNAQAKITFKSDTVDYGKIEKGSDGVRVFEFTNTGDAPLIVTDVKSSCGCTVPKKPKGPIAAGADGTIEVKYDTNRVGPIRKNVTVYSNADEPIKLLKIKGEVMKPAGSVLEKTEE</sequence>
<dbReference type="PANTHER" id="PTHR37833">
    <property type="entry name" value="LIPOPROTEIN-RELATED"/>
    <property type="match status" value="1"/>
</dbReference>
<name>A0A5J4IZ45_9FLAO</name>
<organism evidence="1 2">
    <name type="scientific">Patiriisocius marinus</name>
    <dbReference type="NCBI Taxonomy" id="1397112"/>
    <lineage>
        <taxon>Bacteria</taxon>
        <taxon>Pseudomonadati</taxon>
        <taxon>Bacteroidota</taxon>
        <taxon>Flavobacteriia</taxon>
        <taxon>Flavobacteriales</taxon>
        <taxon>Flavobacteriaceae</taxon>
        <taxon>Patiriisocius</taxon>
    </lineage>
</organism>
<evidence type="ECO:0000313" key="1">
    <source>
        <dbReference type="EMBL" id="GER59782.1"/>
    </source>
</evidence>
<reference evidence="1 2" key="1">
    <citation type="submission" date="2019-08" db="EMBL/GenBank/DDBJ databases">
        <title>Draft genome sequence of Ulvibacter marinus type strain NBRC 109484.</title>
        <authorList>
            <person name="Kawano K."/>
            <person name="Ushijima N."/>
            <person name="Kihara M."/>
            <person name="Itoh H."/>
        </authorList>
    </citation>
    <scope>NUCLEOTIDE SEQUENCE [LARGE SCALE GENOMIC DNA]</scope>
    <source>
        <strain evidence="1 2">NBRC 109484</strain>
    </source>
</reference>
<dbReference type="Proteomes" id="UP000326509">
    <property type="component" value="Unassembled WGS sequence"/>
</dbReference>
<gene>
    <name evidence="1" type="ORF">ULMA_18900</name>
</gene>
<accession>A0A5J4IZ45</accession>
<comment type="caution">
    <text evidence="1">The sequence shown here is derived from an EMBL/GenBank/DDBJ whole genome shotgun (WGS) entry which is preliminary data.</text>
</comment>
<dbReference type="InterPro" id="IPR011467">
    <property type="entry name" value="DUF1573"/>
</dbReference>
<keyword evidence="2" id="KW-1185">Reference proteome</keyword>